<keyword evidence="8 17" id="KW-1133">Transmembrane helix</keyword>
<evidence type="ECO:0000256" key="13">
    <source>
        <dbReference type="ARBA" id="ARBA00031538"/>
    </source>
</evidence>
<gene>
    <name evidence="19" type="ORF">ATOP_18160</name>
</gene>
<protein>
    <recommendedName>
        <fullName evidence="3">Membrane protein insertase YidC</fullName>
    </recommendedName>
    <alternativeName>
        <fullName evidence="15">Foldase YidC</fullName>
    </alternativeName>
    <alternativeName>
        <fullName evidence="14">Membrane integrase YidC</fullName>
    </alternativeName>
    <alternativeName>
        <fullName evidence="13">Membrane protein YidC</fullName>
    </alternativeName>
</protein>
<evidence type="ECO:0000256" key="16">
    <source>
        <dbReference type="RuleBase" id="RU003945"/>
    </source>
</evidence>
<comment type="caution">
    <text evidence="19">The sequence shown here is derived from an EMBL/GenBank/DDBJ whole genome shotgun (WGS) entry which is preliminary data.</text>
</comment>
<evidence type="ECO:0000256" key="8">
    <source>
        <dbReference type="ARBA" id="ARBA00022989"/>
    </source>
</evidence>
<dbReference type="PANTHER" id="PTHR12428">
    <property type="entry name" value="OXA1"/>
    <property type="match status" value="1"/>
</dbReference>
<feature type="transmembrane region" description="Helical" evidence="17">
    <location>
        <begin position="86"/>
        <end position="109"/>
    </location>
</feature>
<dbReference type="InterPro" id="IPR028055">
    <property type="entry name" value="YidC/Oxa/ALB_C"/>
</dbReference>
<feature type="transmembrane region" description="Helical" evidence="17">
    <location>
        <begin position="12"/>
        <end position="38"/>
    </location>
</feature>
<keyword evidence="9 17" id="KW-0472">Membrane</keyword>
<dbReference type="InterPro" id="IPR001708">
    <property type="entry name" value="YidC/ALB3/OXA1/COX18"/>
</dbReference>
<evidence type="ECO:0000313" key="20">
    <source>
        <dbReference type="Proteomes" id="UP001055025"/>
    </source>
</evidence>
<proteinExistence type="inferred from homology"/>
<dbReference type="GO" id="GO:0032977">
    <property type="term" value="F:membrane insertase activity"/>
    <property type="evidence" value="ECO:0007669"/>
    <property type="project" value="InterPro"/>
</dbReference>
<evidence type="ECO:0000256" key="6">
    <source>
        <dbReference type="ARBA" id="ARBA00022692"/>
    </source>
</evidence>
<reference evidence="19" key="1">
    <citation type="journal article" date="2022" name="Int. J. Syst. Evol. Microbiol.">
        <title>Granulimonas faecalis gen. nov., sp. nov., and Leptogranulimonas caecicola gen. nov., sp. nov., novel lactate-producing Atopobiaceae bacteria isolated from mouse intestines, and an emended description of the family Atopobiaceae.</title>
        <authorList>
            <person name="Morinaga K."/>
            <person name="Kusada H."/>
            <person name="Sakamoto S."/>
            <person name="Murakami T."/>
            <person name="Toyoda A."/>
            <person name="Mori H."/>
            <person name="Meng X.Y."/>
            <person name="Takashino M."/>
            <person name="Murotomi K."/>
            <person name="Tamaki H."/>
        </authorList>
    </citation>
    <scope>NUCLEOTIDE SEQUENCE</scope>
    <source>
        <strain evidence="19">OPF53</strain>
    </source>
</reference>
<evidence type="ECO:0000313" key="19">
    <source>
        <dbReference type="EMBL" id="GJM56161.1"/>
    </source>
</evidence>
<evidence type="ECO:0000256" key="5">
    <source>
        <dbReference type="ARBA" id="ARBA00022475"/>
    </source>
</evidence>
<keyword evidence="6 16" id="KW-0812">Transmembrane</keyword>
<dbReference type="RefSeq" id="WP_135977867.1">
    <property type="nucleotide sequence ID" value="NZ_BQKC01000001.1"/>
</dbReference>
<comment type="similarity">
    <text evidence="2">Belongs to the OXA1/ALB3/YidC family. Type 1 subfamily.</text>
</comment>
<keyword evidence="20" id="KW-1185">Reference proteome</keyword>
<dbReference type="Proteomes" id="UP001055025">
    <property type="component" value="Unassembled WGS sequence"/>
</dbReference>
<dbReference type="GO" id="GO:0051205">
    <property type="term" value="P:protein insertion into membrane"/>
    <property type="evidence" value="ECO:0007669"/>
    <property type="project" value="TreeGrafter"/>
</dbReference>
<feature type="domain" description="Membrane insertase YidC/Oxa/ALB C-terminal" evidence="18">
    <location>
        <begin position="23"/>
        <end position="216"/>
    </location>
</feature>
<keyword evidence="10" id="KW-0143">Chaperone</keyword>
<dbReference type="NCBIfam" id="TIGR03592">
    <property type="entry name" value="yidC_oxa1_cterm"/>
    <property type="match status" value="1"/>
</dbReference>
<comment type="subcellular location">
    <subcellularLocation>
        <location evidence="1">Cell membrane</location>
        <topology evidence="1">Multi-pass membrane protein</topology>
    </subcellularLocation>
    <subcellularLocation>
        <location evidence="16">Membrane</location>
        <topology evidence="16">Multi-pass membrane protein</topology>
    </subcellularLocation>
</comment>
<dbReference type="CDD" id="cd20070">
    <property type="entry name" value="5TM_YidC_Alb3"/>
    <property type="match status" value="1"/>
</dbReference>
<dbReference type="AlphaFoldDB" id="A0AAV5B7B7"/>
<dbReference type="InterPro" id="IPR047196">
    <property type="entry name" value="YidC_ALB_C"/>
</dbReference>
<name>A0AAV5B7B7_9ACTN</name>
<dbReference type="GO" id="GO:0005886">
    <property type="term" value="C:plasma membrane"/>
    <property type="evidence" value="ECO:0007669"/>
    <property type="project" value="UniProtKB-SubCell"/>
</dbReference>
<evidence type="ECO:0000256" key="14">
    <source>
        <dbReference type="ARBA" id="ARBA00033245"/>
    </source>
</evidence>
<sequence length="253" mass="28429">MWEWFIGFLTQVLAGIAGFCGDWGLAIILLTFIIRILLTPLTIKSTRSSAQMQVLQPRMMEIQERYADDPVRQQEELRKIYSEHKFNPLGGCLPLFLQMPVFFALFTVLKNVPSGAHFYNILPALDGSCAGVLASGGIGAAWVYILLDVLFGALTFLPMYLNTRNSAAGQQQSQTLVMGVVMAGMMMWFGWTVPVGVVLYYNTSAAWGVIQQLFITNRIMEKFKKEEEERLANAPVQVNVVRKEKAPRPRKKS</sequence>
<dbReference type="PANTHER" id="PTHR12428:SF65">
    <property type="entry name" value="CYTOCHROME C OXIDASE ASSEMBLY PROTEIN COX18, MITOCHONDRIAL"/>
    <property type="match status" value="1"/>
</dbReference>
<keyword evidence="4" id="KW-0813">Transport</keyword>
<feature type="transmembrane region" description="Helical" evidence="17">
    <location>
        <begin position="173"/>
        <end position="191"/>
    </location>
</feature>
<evidence type="ECO:0000256" key="11">
    <source>
        <dbReference type="ARBA" id="ARBA00025034"/>
    </source>
</evidence>
<evidence type="ECO:0000256" key="9">
    <source>
        <dbReference type="ARBA" id="ARBA00023136"/>
    </source>
</evidence>
<evidence type="ECO:0000256" key="4">
    <source>
        <dbReference type="ARBA" id="ARBA00022448"/>
    </source>
</evidence>
<accession>A0AAV5B7B7</accession>
<evidence type="ECO:0000259" key="18">
    <source>
        <dbReference type="Pfam" id="PF02096"/>
    </source>
</evidence>
<evidence type="ECO:0000256" key="10">
    <source>
        <dbReference type="ARBA" id="ARBA00023186"/>
    </source>
</evidence>
<evidence type="ECO:0000256" key="15">
    <source>
        <dbReference type="ARBA" id="ARBA00033342"/>
    </source>
</evidence>
<dbReference type="GO" id="GO:0015031">
    <property type="term" value="P:protein transport"/>
    <property type="evidence" value="ECO:0007669"/>
    <property type="project" value="UniProtKB-KW"/>
</dbReference>
<evidence type="ECO:0000256" key="17">
    <source>
        <dbReference type="SAM" id="Phobius"/>
    </source>
</evidence>
<evidence type="ECO:0000256" key="3">
    <source>
        <dbReference type="ARBA" id="ARBA00015325"/>
    </source>
</evidence>
<organism evidence="19 20">
    <name type="scientific">Granulimonas faecalis</name>
    <dbReference type="NCBI Taxonomy" id="2894155"/>
    <lineage>
        <taxon>Bacteria</taxon>
        <taxon>Bacillati</taxon>
        <taxon>Actinomycetota</taxon>
        <taxon>Coriobacteriia</taxon>
        <taxon>Coriobacteriales</taxon>
        <taxon>Kribbibacteriaceae</taxon>
        <taxon>Granulimonas</taxon>
    </lineage>
</organism>
<feature type="transmembrane region" description="Helical" evidence="17">
    <location>
        <begin position="141"/>
        <end position="161"/>
    </location>
</feature>
<evidence type="ECO:0000256" key="2">
    <source>
        <dbReference type="ARBA" id="ARBA00010527"/>
    </source>
</evidence>
<keyword evidence="5" id="KW-1003">Cell membrane</keyword>
<keyword evidence="7" id="KW-0653">Protein transport</keyword>
<comment type="function">
    <text evidence="11">Required for the insertion and/or proper folding and/or complex formation of integral membrane proteins into the membrane. Involved in integration of membrane proteins that insert both dependently and independently of the Sec translocase complex, as well as at least some lipoproteins. Aids folding of multispanning membrane proteins.</text>
</comment>
<dbReference type="Pfam" id="PF02096">
    <property type="entry name" value="60KD_IMP"/>
    <property type="match status" value="1"/>
</dbReference>
<evidence type="ECO:0000256" key="1">
    <source>
        <dbReference type="ARBA" id="ARBA00004651"/>
    </source>
</evidence>
<evidence type="ECO:0000256" key="7">
    <source>
        <dbReference type="ARBA" id="ARBA00022927"/>
    </source>
</evidence>
<comment type="subunit">
    <text evidence="12">Interacts with the Sec translocase complex via SecD. Specifically interacts with transmembrane segments of nascent integral membrane proteins during membrane integration.</text>
</comment>
<evidence type="ECO:0000256" key="12">
    <source>
        <dbReference type="ARBA" id="ARBA00026028"/>
    </source>
</evidence>
<dbReference type="EMBL" id="BQKC01000001">
    <property type="protein sequence ID" value="GJM56161.1"/>
    <property type="molecule type" value="Genomic_DNA"/>
</dbReference>